<accession>A0ABY8VCA6</accession>
<keyword evidence="1" id="KW-0812">Transmembrane</keyword>
<evidence type="ECO:0000256" key="1">
    <source>
        <dbReference type="SAM" id="Phobius"/>
    </source>
</evidence>
<protein>
    <recommendedName>
        <fullName evidence="4">Secreted protein</fullName>
    </recommendedName>
</protein>
<sequence>MSSFDRARVSFAVGAVAFFIGLIVLLGMRTPPPPLINGDQLGQDPGESFSAYEQRAEDSLAALRGEENSFALVTFAQPLGPDDAAEVLEPVGRVNAMTVASAPARSLPEPTSGETRADVFTRELDRIAASLSGIGNVPTPDTFNGVVVWDVPDVLRMLDDDPAVATVEALPPDAAWGLFGVSPVVVD</sequence>
<dbReference type="Proteomes" id="UP001225598">
    <property type="component" value="Chromosome"/>
</dbReference>
<feature type="transmembrane region" description="Helical" evidence="1">
    <location>
        <begin position="7"/>
        <end position="28"/>
    </location>
</feature>
<keyword evidence="3" id="KW-1185">Reference proteome</keyword>
<organism evidence="2 3">
    <name type="scientific">Corynebacterium breve</name>
    <dbReference type="NCBI Taxonomy" id="3049799"/>
    <lineage>
        <taxon>Bacteria</taxon>
        <taxon>Bacillati</taxon>
        <taxon>Actinomycetota</taxon>
        <taxon>Actinomycetes</taxon>
        <taxon>Mycobacteriales</taxon>
        <taxon>Corynebacteriaceae</taxon>
        <taxon>Corynebacterium</taxon>
    </lineage>
</organism>
<keyword evidence="1" id="KW-1133">Transmembrane helix</keyword>
<dbReference type="RefSeq" id="WP_284823707.1">
    <property type="nucleotide sequence ID" value="NZ_CP126969.1"/>
</dbReference>
<gene>
    <name evidence="2" type="ORF">QP027_07390</name>
</gene>
<evidence type="ECO:0008006" key="4">
    <source>
        <dbReference type="Google" id="ProtNLM"/>
    </source>
</evidence>
<proteinExistence type="predicted"/>
<dbReference type="EMBL" id="CP126969">
    <property type="protein sequence ID" value="WIM66957.1"/>
    <property type="molecule type" value="Genomic_DNA"/>
</dbReference>
<evidence type="ECO:0000313" key="3">
    <source>
        <dbReference type="Proteomes" id="UP001225598"/>
    </source>
</evidence>
<evidence type="ECO:0000313" key="2">
    <source>
        <dbReference type="EMBL" id="WIM66957.1"/>
    </source>
</evidence>
<name>A0ABY8VCA6_9CORY</name>
<keyword evidence="1" id="KW-0472">Membrane</keyword>
<reference evidence="2 3" key="1">
    <citation type="submission" date="2023-05" db="EMBL/GenBank/DDBJ databases">
        <title>Corynebacterium suedekumii sp. nov. and Corynebacterium breve sp. nov. isolated from raw cow's milk.</title>
        <authorList>
            <person name="Baer M.K."/>
            <person name="Mehl L."/>
            <person name="Hellmuth R."/>
            <person name="Marke G."/>
            <person name="Lipski A."/>
        </authorList>
    </citation>
    <scope>NUCLEOTIDE SEQUENCE [LARGE SCALE GENOMIC DNA]</scope>
    <source>
        <strain evidence="2 3">R4</strain>
    </source>
</reference>